<keyword evidence="1" id="KW-0808">Transferase</keyword>
<dbReference type="Gene3D" id="3.40.50.10540">
    <property type="entry name" value="Crotonobetainyl-coa:carnitine coa-transferase, domain 1"/>
    <property type="match status" value="1"/>
</dbReference>
<reference evidence="1 2" key="1">
    <citation type="submission" date="2019-06" db="EMBL/GenBank/DDBJ databases">
        <authorList>
            <person name="Li M."/>
        </authorList>
    </citation>
    <scope>NUCLEOTIDE SEQUENCE [LARGE SCALE GENOMIC DNA]</scope>
    <source>
        <strain evidence="1 2">BGMRC2036</strain>
    </source>
</reference>
<evidence type="ECO:0000313" key="1">
    <source>
        <dbReference type="EMBL" id="TPW27470.1"/>
    </source>
</evidence>
<dbReference type="SUPFAM" id="SSF89796">
    <property type="entry name" value="CoA-transferase family III (CaiB/BaiF)"/>
    <property type="match status" value="2"/>
</dbReference>
<sequence>MTGDAAEFFRDEIEKGLGPADAAQVAVCLTGDFQLSSVFHVSDLAAASMAGAMQAFGLLVGGRQITLDRRRAELWCGMTVKPDGWVLPEAWDPIAGNYRCRDGWVRLHTNAPAHRAAVLGVLGVEATHAAVEEAVAVWKADALAQAVVAAGGVAAAMIGLDDWAGHPQGRAVAAEPLIHWEQFDVADKVPLPAFSGSLAGLKVLDLTRVLAGPVATRFLAGFGASVLRIDPPDWNEEGLEAEVTLGKTCAGLDLKCIDDRRIFEDLLSEAHVLVHGYRPGALDRLGYDAVRRRVLNPGLIDVSLSAYGWTGPWRERRGFDSVLQVATGLAAEAMRMTGADRPVALPVQVLDHGTGYLMAAAVLRGLARKRANGRGCAARLSLARTAHLLASAGTRDPVARQPGDEVVAMQAEETHWGPARRVVFPASLDGRGPHFARPAGPFRASPALWPV</sequence>
<comment type="caution">
    <text evidence="1">The sequence shown here is derived from an EMBL/GenBank/DDBJ whole genome shotgun (WGS) entry which is preliminary data.</text>
</comment>
<keyword evidence="2" id="KW-1185">Reference proteome</keyword>
<dbReference type="InterPro" id="IPR050509">
    <property type="entry name" value="CoA-transferase_III"/>
</dbReference>
<gene>
    <name evidence="1" type="ORF">FJU08_19835</name>
</gene>
<dbReference type="RefSeq" id="WP_141150793.1">
    <property type="nucleotide sequence ID" value="NZ_VHLG01000017.1"/>
</dbReference>
<dbReference type="InterPro" id="IPR003673">
    <property type="entry name" value="CoA-Trfase_fam_III"/>
</dbReference>
<evidence type="ECO:0000313" key="2">
    <source>
        <dbReference type="Proteomes" id="UP000318801"/>
    </source>
</evidence>
<dbReference type="Proteomes" id="UP000318801">
    <property type="component" value="Unassembled WGS sequence"/>
</dbReference>
<dbReference type="OrthoDB" id="9806585at2"/>
<dbReference type="InterPro" id="IPR023606">
    <property type="entry name" value="CoA-Trfase_III_dom_1_sf"/>
</dbReference>
<dbReference type="PANTHER" id="PTHR48228">
    <property type="entry name" value="SUCCINYL-COA--D-CITRAMALATE COA-TRANSFERASE"/>
    <property type="match status" value="1"/>
</dbReference>
<protein>
    <submittedName>
        <fullName evidence="1">Acyl-CoA transferase</fullName>
    </submittedName>
</protein>
<accession>A0A506U126</accession>
<name>A0A506U126_9HYPH</name>
<dbReference type="EMBL" id="VHLG01000017">
    <property type="protein sequence ID" value="TPW27470.1"/>
    <property type="molecule type" value="Genomic_DNA"/>
</dbReference>
<organism evidence="1 2">
    <name type="scientific">Martelella alba</name>
    <dbReference type="NCBI Taxonomy" id="2590451"/>
    <lineage>
        <taxon>Bacteria</taxon>
        <taxon>Pseudomonadati</taxon>
        <taxon>Pseudomonadota</taxon>
        <taxon>Alphaproteobacteria</taxon>
        <taxon>Hyphomicrobiales</taxon>
        <taxon>Aurantimonadaceae</taxon>
        <taxon>Martelella</taxon>
    </lineage>
</organism>
<dbReference type="PANTHER" id="PTHR48228:SF4">
    <property type="entry name" value="BLR3030 PROTEIN"/>
    <property type="match status" value="1"/>
</dbReference>
<proteinExistence type="predicted"/>
<dbReference type="GO" id="GO:0016740">
    <property type="term" value="F:transferase activity"/>
    <property type="evidence" value="ECO:0007669"/>
    <property type="project" value="UniProtKB-KW"/>
</dbReference>
<dbReference type="Pfam" id="PF02515">
    <property type="entry name" value="CoA_transf_3"/>
    <property type="match status" value="1"/>
</dbReference>
<dbReference type="AlphaFoldDB" id="A0A506U126"/>